<feature type="compositionally biased region" description="Gly residues" evidence="1">
    <location>
        <begin position="85"/>
        <end position="96"/>
    </location>
</feature>
<dbReference type="RefSeq" id="WP_180285663.1">
    <property type="nucleotide sequence ID" value="NZ_JABFDB010000032.1"/>
</dbReference>
<feature type="domain" description="BON" evidence="2">
    <location>
        <begin position="236"/>
        <end position="304"/>
    </location>
</feature>
<feature type="compositionally biased region" description="Basic and acidic residues" evidence="1">
    <location>
        <begin position="14"/>
        <end position="34"/>
    </location>
</feature>
<dbReference type="SMART" id="SM00749">
    <property type="entry name" value="BON"/>
    <property type="match status" value="1"/>
</dbReference>
<dbReference type="NCBIfam" id="NF033157">
    <property type="entry name" value="SWFGD_domain"/>
    <property type="match status" value="1"/>
</dbReference>
<accession>A0ABX2TL80</accession>
<feature type="compositionally biased region" description="Polar residues" evidence="1">
    <location>
        <begin position="353"/>
        <end position="364"/>
    </location>
</feature>
<dbReference type="EMBL" id="JABFDB010000032">
    <property type="protein sequence ID" value="NYZ23888.1"/>
    <property type="molecule type" value="Genomic_DNA"/>
</dbReference>
<feature type="region of interest" description="Disordered" evidence="1">
    <location>
        <begin position="321"/>
        <end position="364"/>
    </location>
</feature>
<feature type="compositionally biased region" description="Basic and acidic residues" evidence="1">
    <location>
        <begin position="124"/>
        <end position="134"/>
    </location>
</feature>
<feature type="compositionally biased region" description="Basic and acidic residues" evidence="1">
    <location>
        <begin position="183"/>
        <end position="196"/>
    </location>
</feature>
<feature type="compositionally biased region" description="Basic and acidic residues" evidence="1">
    <location>
        <begin position="234"/>
        <end position="248"/>
    </location>
</feature>
<feature type="compositionally biased region" description="Basic and acidic residues" evidence="1">
    <location>
        <begin position="207"/>
        <end position="217"/>
    </location>
</feature>
<feature type="compositionally biased region" description="Basic and acidic residues" evidence="1">
    <location>
        <begin position="97"/>
        <end position="117"/>
    </location>
</feature>
<feature type="region of interest" description="Disordered" evidence="1">
    <location>
        <begin position="14"/>
        <end position="248"/>
    </location>
</feature>
<dbReference type="Gene3D" id="3.30.1340.30">
    <property type="match status" value="1"/>
</dbReference>
<sequence length="364" mass="39105">MAYDNRYRDRGRFDEDRERWRSEDRDQRGGRDYGRGSAWESGGYGRDHERDEDRVYGQDFGSDRSRGGESRGIFGRDEGSSRGYGVYGGSYGGGDMGRSDYGRSDQSRGYGRDDRSRGGSGWGDYDRGNRDRDVYGGSGAWRGSDYGGRSSGGGMGRGDFGRGSAGAGYGYGEGRGYAGSYGPREDDRGFFERAGDEIASWFGDDDAERRRERDARAGDQGAQHHRGRGPRGYSRSDDRIREDVSDRLTDDPYIDASDIDVRVEKGEVTLAGHVDNRNAKRRAEDVAEAVSGVTHVQNNLRVRERTGMGASTTTGAAAMAGLGGSTTGSTSSGTGTSGTGSSGTAGTNTTGTIPMTTRSTTTGI</sequence>
<dbReference type="InterPro" id="IPR051686">
    <property type="entry name" value="Lipoprotein_DolP"/>
</dbReference>
<name>A0ABX2TL80_9PROT</name>
<keyword evidence="4" id="KW-1185">Reference proteome</keyword>
<comment type="caution">
    <text evidence="3">The sequence shown here is derived from an EMBL/GenBank/DDBJ whole genome shotgun (WGS) entry which is preliminary data.</text>
</comment>
<dbReference type="PANTHER" id="PTHR34606">
    <property type="entry name" value="BON DOMAIN-CONTAINING PROTEIN"/>
    <property type="match status" value="1"/>
</dbReference>
<proteinExistence type="predicted"/>
<feature type="compositionally biased region" description="Gly residues" evidence="1">
    <location>
        <begin position="136"/>
        <end position="179"/>
    </location>
</feature>
<gene>
    <name evidence="3" type="ORF">HND93_29655</name>
</gene>
<evidence type="ECO:0000256" key="1">
    <source>
        <dbReference type="SAM" id="MobiDB-lite"/>
    </source>
</evidence>
<dbReference type="InterPro" id="IPR047800">
    <property type="entry name" value="SWFGD_dom"/>
</dbReference>
<evidence type="ECO:0000313" key="3">
    <source>
        <dbReference type="EMBL" id="NYZ23888.1"/>
    </source>
</evidence>
<dbReference type="InterPro" id="IPR014004">
    <property type="entry name" value="Transpt-assoc_nodulatn_dom_bac"/>
</dbReference>
<protein>
    <submittedName>
        <fullName evidence="3">BON domain-containing protein</fullName>
    </submittedName>
</protein>
<dbReference type="PROSITE" id="PS50914">
    <property type="entry name" value="BON"/>
    <property type="match status" value="1"/>
</dbReference>
<evidence type="ECO:0000259" key="2">
    <source>
        <dbReference type="PROSITE" id="PS50914"/>
    </source>
</evidence>
<reference evidence="3 4" key="1">
    <citation type="submission" date="2020-05" db="EMBL/GenBank/DDBJ databases">
        <title>Azospirillum oleiclasticum sp. nov, a nitrogen-fixing and heavy crude oil-emulsifying bacterium isolated from the crude oil of Yumen Oilfield.</title>
        <authorList>
            <person name="Wu D."/>
            <person name="Cai M."/>
            <person name="Zhang X."/>
        </authorList>
    </citation>
    <scope>NUCLEOTIDE SEQUENCE [LARGE SCALE GENOMIC DNA]</scope>
    <source>
        <strain evidence="3 4">ROY-1-1-2</strain>
    </source>
</reference>
<dbReference type="PANTHER" id="PTHR34606:SF15">
    <property type="entry name" value="BON DOMAIN-CONTAINING PROTEIN"/>
    <property type="match status" value="1"/>
</dbReference>
<dbReference type="Pfam" id="PF04972">
    <property type="entry name" value="BON"/>
    <property type="match status" value="1"/>
</dbReference>
<evidence type="ECO:0000313" key="4">
    <source>
        <dbReference type="Proteomes" id="UP000584642"/>
    </source>
</evidence>
<organism evidence="3 4">
    <name type="scientific">Azospirillum oleiclasticum</name>
    <dbReference type="NCBI Taxonomy" id="2735135"/>
    <lineage>
        <taxon>Bacteria</taxon>
        <taxon>Pseudomonadati</taxon>
        <taxon>Pseudomonadota</taxon>
        <taxon>Alphaproteobacteria</taxon>
        <taxon>Rhodospirillales</taxon>
        <taxon>Azospirillaceae</taxon>
        <taxon>Azospirillum</taxon>
    </lineage>
</organism>
<dbReference type="InterPro" id="IPR007055">
    <property type="entry name" value="BON_dom"/>
</dbReference>
<dbReference type="Proteomes" id="UP000584642">
    <property type="component" value="Unassembled WGS sequence"/>
</dbReference>
<feature type="compositionally biased region" description="Basic and acidic residues" evidence="1">
    <location>
        <begin position="45"/>
        <end position="80"/>
    </location>
</feature>